<dbReference type="Gene3D" id="1.10.1740.10">
    <property type="match status" value="1"/>
</dbReference>
<name>A0A0D0L277_AGRTU</name>
<dbReference type="GO" id="GO:0006352">
    <property type="term" value="P:DNA-templated transcription initiation"/>
    <property type="evidence" value="ECO:0007669"/>
    <property type="project" value="InterPro"/>
</dbReference>
<dbReference type="EMBL" id="JXQV01000006">
    <property type="protein sequence ID" value="KIQ03805.1"/>
    <property type="molecule type" value="Genomic_DNA"/>
</dbReference>
<dbReference type="AlphaFoldDB" id="A0A0D0L277"/>
<dbReference type="InterPro" id="IPR036388">
    <property type="entry name" value="WH-like_DNA-bd_sf"/>
</dbReference>
<gene>
    <name evidence="7" type="ORF">RU07_07360</name>
</gene>
<dbReference type="NCBIfam" id="TIGR02937">
    <property type="entry name" value="sigma70-ECF"/>
    <property type="match status" value="1"/>
</dbReference>
<dbReference type="InterPro" id="IPR013249">
    <property type="entry name" value="RNA_pol_sigma70_r4_t2"/>
</dbReference>
<comment type="similarity">
    <text evidence="1">Belongs to the sigma-70 factor family. ECF subfamily.</text>
</comment>
<evidence type="ECO:0000256" key="1">
    <source>
        <dbReference type="ARBA" id="ARBA00010641"/>
    </source>
</evidence>
<dbReference type="InterPro" id="IPR013324">
    <property type="entry name" value="RNA_pol_sigma_r3/r4-like"/>
</dbReference>
<feature type="domain" description="RNA polymerase sigma factor 70 region 4 type 2" evidence="6">
    <location>
        <begin position="104"/>
        <end position="152"/>
    </location>
</feature>
<dbReference type="Pfam" id="PF04542">
    <property type="entry name" value="Sigma70_r2"/>
    <property type="match status" value="1"/>
</dbReference>
<evidence type="ECO:0000256" key="4">
    <source>
        <dbReference type="ARBA" id="ARBA00023163"/>
    </source>
</evidence>
<evidence type="ECO:0000313" key="7">
    <source>
        <dbReference type="EMBL" id="KIQ03805.1"/>
    </source>
</evidence>
<dbReference type="SUPFAM" id="SSF88946">
    <property type="entry name" value="Sigma2 domain of RNA polymerase sigma factors"/>
    <property type="match status" value="1"/>
</dbReference>
<dbReference type="SUPFAM" id="SSF88659">
    <property type="entry name" value="Sigma3 and sigma4 domains of RNA polymerase sigma factors"/>
    <property type="match status" value="1"/>
</dbReference>
<protein>
    <recommendedName>
        <fullName evidence="9">Sigma-70 family RNA polymerase sigma factor</fullName>
    </recommendedName>
</protein>
<evidence type="ECO:0000259" key="5">
    <source>
        <dbReference type="Pfam" id="PF04542"/>
    </source>
</evidence>
<dbReference type="GO" id="GO:0016987">
    <property type="term" value="F:sigma factor activity"/>
    <property type="evidence" value="ECO:0007669"/>
    <property type="project" value="UniProtKB-KW"/>
</dbReference>
<dbReference type="InterPro" id="IPR007627">
    <property type="entry name" value="RNA_pol_sigma70_r2"/>
</dbReference>
<organism evidence="7 8">
    <name type="scientific">Agrobacterium tumefaciens</name>
    <dbReference type="NCBI Taxonomy" id="358"/>
    <lineage>
        <taxon>Bacteria</taxon>
        <taxon>Pseudomonadati</taxon>
        <taxon>Pseudomonadota</taxon>
        <taxon>Alphaproteobacteria</taxon>
        <taxon>Hyphomicrobiales</taxon>
        <taxon>Rhizobiaceae</taxon>
        <taxon>Rhizobium/Agrobacterium group</taxon>
        <taxon>Agrobacterium</taxon>
        <taxon>Agrobacterium tumefaciens complex</taxon>
    </lineage>
</organism>
<sequence>MSAEQNIQQEVIALIPALHRFGSRFHRSQTDVEDLVQETLLKALRALPSYTPGTNLKSWMFTIMRNAHHTAYQKNKRITVGTNNMEHLIPAAPSPQEWAIRKIEYDRALAAMPEIYRDVFHLVIEDGEAYDAAADKCAISVGTVKSRVNRAKHFLANHMGDTMSTAAAI</sequence>
<evidence type="ECO:0000313" key="8">
    <source>
        <dbReference type="Proteomes" id="UP000035017"/>
    </source>
</evidence>
<evidence type="ECO:0008006" key="9">
    <source>
        <dbReference type="Google" id="ProtNLM"/>
    </source>
</evidence>
<reference evidence="7 8" key="1">
    <citation type="submission" date="2014-12" db="EMBL/GenBank/DDBJ databases">
        <title>16Stimator: statistical estimation of ribosomal gene copy numbers from draft genome assemblies.</title>
        <authorList>
            <person name="Perisin M.A."/>
            <person name="Vetter M."/>
            <person name="Gilbert J.A."/>
            <person name="Bergelson J."/>
        </authorList>
    </citation>
    <scope>NUCLEOTIDE SEQUENCE [LARGE SCALE GENOMIC DNA]</scope>
    <source>
        <strain evidence="7 8">MEJ076</strain>
    </source>
</reference>
<evidence type="ECO:0000259" key="6">
    <source>
        <dbReference type="Pfam" id="PF08281"/>
    </source>
</evidence>
<dbReference type="InterPro" id="IPR013325">
    <property type="entry name" value="RNA_pol_sigma_r2"/>
</dbReference>
<dbReference type="GO" id="GO:0003677">
    <property type="term" value="F:DNA binding"/>
    <property type="evidence" value="ECO:0007669"/>
    <property type="project" value="InterPro"/>
</dbReference>
<dbReference type="Proteomes" id="UP000035017">
    <property type="component" value="Unassembled WGS sequence"/>
</dbReference>
<dbReference type="InterPro" id="IPR014284">
    <property type="entry name" value="RNA_pol_sigma-70_dom"/>
</dbReference>
<comment type="caution">
    <text evidence="7">The sequence shown here is derived from an EMBL/GenBank/DDBJ whole genome shotgun (WGS) entry which is preliminary data.</text>
</comment>
<keyword evidence="4" id="KW-0804">Transcription</keyword>
<keyword evidence="2" id="KW-0805">Transcription regulation</keyword>
<dbReference type="PANTHER" id="PTHR43133">
    <property type="entry name" value="RNA POLYMERASE ECF-TYPE SIGMA FACTO"/>
    <property type="match status" value="1"/>
</dbReference>
<dbReference type="Gene3D" id="1.10.10.10">
    <property type="entry name" value="Winged helix-like DNA-binding domain superfamily/Winged helix DNA-binding domain"/>
    <property type="match status" value="1"/>
</dbReference>
<feature type="domain" description="RNA polymerase sigma-70 region 2" evidence="5">
    <location>
        <begin position="14"/>
        <end position="77"/>
    </location>
</feature>
<evidence type="ECO:0000256" key="2">
    <source>
        <dbReference type="ARBA" id="ARBA00023015"/>
    </source>
</evidence>
<dbReference type="Pfam" id="PF08281">
    <property type="entry name" value="Sigma70_r4_2"/>
    <property type="match status" value="1"/>
</dbReference>
<accession>A0A0D0L277</accession>
<evidence type="ECO:0000256" key="3">
    <source>
        <dbReference type="ARBA" id="ARBA00023082"/>
    </source>
</evidence>
<keyword evidence="3" id="KW-0731">Sigma factor</keyword>
<dbReference type="PANTHER" id="PTHR43133:SF25">
    <property type="entry name" value="RNA POLYMERASE SIGMA FACTOR RFAY-RELATED"/>
    <property type="match status" value="1"/>
</dbReference>
<dbReference type="InterPro" id="IPR039425">
    <property type="entry name" value="RNA_pol_sigma-70-like"/>
</dbReference>
<proteinExistence type="inferred from homology"/>